<name>A0A1M4VUE7_9BACT</name>
<gene>
    <name evidence="1" type="ORF">SAMN05444008_102382</name>
</gene>
<dbReference type="Proteomes" id="UP000184368">
    <property type="component" value="Unassembled WGS sequence"/>
</dbReference>
<accession>A0A1M4VUE7</accession>
<evidence type="ECO:0008006" key="3">
    <source>
        <dbReference type="Google" id="ProtNLM"/>
    </source>
</evidence>
<protein>
    <recommendedName>
        <fullName evidence="3">Phage Mu protein F like protein</fullName>
    </recommendedName>
</protein>
<dbReference type="EMBL" id="FQUO01000002">
    <property type="protein sequence ID" value="SHE72432.1"/>
    <property type="molecule type" value="Genomic_DNA"/>
</dbReference>
<reference evidence="1 2" key="1">
    <citation type="submission" date="2016-11" db="EMBL/GenBank/DDBJ databases">
        <authorList>
            <person name="Jaros S."/>
            <person name="Januszkiewicz K."/>
            <person name="Wedrychowicz H."/>
        </authorList>
    </citation>
    <scope>NUCLEOTIDE SEQUENCE [LARGE SCALE GENOMIC DNA]</scope>
    <source>
        <strain evidence="1 2">DSM 26897</strain>
    </source>
</reference>
<organism evidence="1 2">
    <name type="scientific">Cnuella takakiae</name>
    <dbReference type="NCBI Taxonomy" id="1302690"/>
    <lineage>
        <taxon>Bacteria</taxon>
        <taxon>Pseudomonadati</taxon>
        <taxon>Bacteroidota</taxon>
        <taxon>Chitinophagia</taxon>
        <taxon>Chitinophagales</taxon>
        <taxon>Chitinophagaceae</taxon>
        <taxon>Cnuella</taxon>
    </lineage>
</organism>
<proteinExistence type="predicted"/>
<keyword evidence="2" id="KW-1185">Reference proteome</keyword>
<evidence type="ECO:0000313" key="2">
    <source>
        <dbReference type="Proteomes" id="UP000184368"/>
    </source>
</evidence>
<dbReference type="AlphaFoldDB" id="A0A1M4VUE7"/>
<dbReference type="OrthoDB" id="661150at2"/>
<sequence length="345" mass="39475">MPDLQDQYEQEHLRSVRNTERRIRQAFESAILEVTPLASTITAADGTVFQLADYPGLSNRISRIIQRLHASVYATTINGINLGWDLSSEKNDILVDRRLAGRKPSEAAKQILFDANDGARRAFVERTDNGLNLSDRVWNTLDNFRTEMEAALGLGVSEGKSATAMASDLRKYLNEPDRLFRRVRDHQGRLQLSEAARNYKPGRGVYRSSYKNALRVARTEQNMAYRTADHVRWQQIPFVTGIEIRLSNNHPVYDICDELKGKYPKEFKWSGWHPQCLCHAVAVQMSDAEYDKYEDSILGLGEAPEVKKIETPPAGLGEWLEKNRERVKGWGSEPYWMQDNPQYVE</sequence>
<dbReference type="RefSeq" id="WP_073040166.1">
    <property type="nucleotide sequence ID" value="NZ_FQUO01000002.1"/>
</dbReference>
<evidence type="ECO:0000313" key="1">
    <source>
        <dbReference type="EMBL" id="SHE72432.1"/>
    </source>
</evidence>